<dbReference type="Pfam" id="PF13445">
    <property type="entry name" value="zf-RING_UBOX"/>
    <property type="match status" value="1"/>
</dbReference>
<dbReference type="Pfam" id="PF00643">
    <property type="entry name" value="zf-B_box"/>
    <property type="match status" value="1"/>
</dbReference>
<dbReference type="Proteomes" id="UP000678393">
    <property type="component" value="Unassembled WGS sequence"/>
</dbReference>
<evidence type="ECO:0000256" key="1">
    <source>
        <dbReference type="ARBA" id="ARBA00022723"/>
    </source>
</evidence>
<dbReference type="PROSITE" id="PS50119">
    <property type="entry name" value="ZF_BBOX"/>
    <property type="match status" value="1"/>
</dbReference>
<evidence type="ECO:0000256" key="5">
    <source>
        <dbReference type="SAM" id="MobiDB-lite"/>
    </source>
</evidence>
<feature type="region of interest" description="Disordered" evidence="5">
    <location>
        <begin position="1475"/>
        <end position="1563"/>
    </location>
</feature>
<keyword evidence="3" id="KW-0862">Zinc</keyword>
<protein>
    <submittedName>
        <fullName evidence="8">Uncharacterized protein</fullName>
    </submittedName>
</protein>
<keyword evidence="2 4" id="KW-0863">Zinc-finger</keyword>
<dbReference type="PANTHER" id="PTHR25462:SF305">
    <property type="entry name" value="RING-TYPE DOMAIN-CONTAINING PROTEIN"/>
    <property type="match status" value="1"/>
</dbReference>
<feature type="compositionally biased region" description="Basic and acidic residues" evidence="5">
    <location>
        <begin position="1414"/>
        <end position="1424"/>
    </location>
</feature>
<feature type="compositionally biased region" description="Polar residues" evidence="5">
    <location>
        <begin position="1403"/>
        <end position="1412"/>
    </location>
</feature>
<feature type="compositionally biased region" description="Polar residues" evidence="5">
    <location>
        <begin position="636"/>
        <end position="654"/>
    </location>
</feature>
<feature type="compositionally biased region" description="Basic and acidic residues" evidence="5">
    <location>
        <begin position="1791"/>
        <end position="1866"/>
    </location>
</feature>
<dbReference type="InterPro" id="IPR027370">
    <property type="entry name" value="Znf-RING_euk"/>
</dbReference>
<evidence type="ECO:0000259" key="7">
    <source>
        <dbReference type="PROSITE" id="PS50119"/>
    </source>
</evidence>
<dbReference type="GO" id="GO:0005654">
    <property type="term" value="C:nucleoplasm"/>
    <property type="evidence" value="ECO:0007669"/>
    <property type="project" value="TreeGrafter"/>
</dbReference>
<dbReference type="InterPro" id="IPR017907">
    <property type="entry name" value="Znf_RING_CS"/>
</dbReference>
<feature type="compositionally biased region" description="Polar residues" evidence="5">
    <location>
        <begin position="608"/>
        <end position="629"/>
    </location>
</feature>
<dbReference type="PANTHER" id="PTHR25462">
    <property type="entry name" value="BONUS, ISOFORM C-RELATED"/>
    <property type="match status" value="1"/>
</dbReference>
<dbReference type="SMART" id="SM00336">
    <property type="entry name" value="BBOX"/>
    <property type="match status" value="2"/>
</dbReference>
<dbReference type="InterPro" id="IPR000315">
    <property type="entry name" value="Znf_B-box"/>
</dbReference>
<feature type="compositionally biased region" description="Low complexity" evidence="5">
    <location>
        <begin position="1489"/>
        <end position="1498"/>
    </location>
</feature>
<dbReference type="EMBL" id="CAJHNH020008561">
    <property type="protein sequence ID" value="CAG5136704.1"/>
    <property type="molecule type" value="Genomic_DNA"/>
</dbReference>
<organism evidence="8 9">
    <name type="scientific">Candidula unifasciata</name>
    <dbReference type="NCBI Taxonomy" id="100452"/>
    <lineage>
        <taxon>Eukaryota</taxon>
        <taxon>Metazoa</taxon>
        <taxon>Spiralia</taxon>
        <taxon>Lophotrochozoa</taxon>
        <taxon>Mollusca</taxon>
        <taxon>Gastropoda</taxon>
        <taxon>Heterobranchia</taxon>
        <taxon>Euthyneura</taxon>
        <taxon>Panpulmonata</taxon>
        <taxon>Eupulmonata</taxon>
        <taxon>Stylommatophora</taxon>
        <taxon>Helicina</taxon>
        <taxon>Helicoidea</taxon>
        <taxon>Geomitridae</taxon>
        <taxon>Candidula</taxon>
    </lineage>
</organism>
<feature type="region of interest" description="Disordered" evidence="5">
    <location>
        <begin position="752"/>
        <end position="772"/>
    </location>
</feature>
<dbReference type="Gene3D" id="3.30.40.10">
    <property type="entry name" value="Zinc/RING finger domain, C3HC4 (zinc finger)"/>
    <property type="match status" value="1"/>
</dbReference>
<feature type="domain" description="B box-type" evidence="7">
    <location>
        <begin position="134"/>
        <end position="175"/>
    </location>
</feature>
<feature type="compositionally biased region" description="Basic and acidic residues" evidence="5">
    <location>
        <begin position="419"/>
        <end position="433"/>
    </location>
</feature>
<feature type="region of interest" description="Disordered" evidence="5">
    <location>
        <begin position="1730"/>
        <end position="1884"/>
    </location>
</feature>
<feature type="region of interest" description="Disordered" evidence="5">
    <location>
        <begin position="1654"/>
        <end position="1718"/>
    </location>
</feature>
<feature type="domain" description="RING-type" evidence="6">
    <location>
        <begin position="18"/>
        <end position="89"/>
    </location>
</feature>
<dbReference type="GO" id="GO:0008270">
    <property type="term" value="F:zinc ion binding"/>
    <property type="evidence" value="ECO:0007669"/>
    <property type="project" value="UniProtKB-KW"/>
</dbReference>
<evidence type="ECO:0000256" key="3">
    <source>
        <dbReference type="ARBA" id="ARBA00022833"/>
    </source>
</evidence>
<accession>A0A8S4A618</accession>
<feature type="compositionally biased region" description="Low complexity" evidence="5">
    <location>
        <begin position="1658"/>
        <end position="1667"/>
    </location>
</feature>
<feature type="compositionally biased region" description="Low complexity" evidence="5">
    <location>
        <begin position="1510"/>
        <end position="1524"/>
    </location>
</feature>
<dbReference type="Gene3D" id="3.30.160.60">
    <property type="entry name" value="Classic Zinc Finger"/>
    <property type="match status" value="1"/>
</dbReference>
<dbReference type="InterPro" id="IPR013083">
    <property type="entry name" value="Znf_RING/FYVE/PHD"/>
</dbReference>
<evidence type="ECO:0000256" key="4">
    <source>
        <dbReference type="PROSITE-ProRule" id="PRU00024"/>
    </source>
</evidence>
<evidence type="ECO:0000256" key="2">
    <source>
        <dbReference type="ARBA" id="ARBA00022771"/>
    </source>
</evidence>
<feature type="region of interest" description="Disordered" evidence="5">
    <location>
        <begin position="1381"/>
        <end position="1449"/>
    </location>
</feature>
<feature type="compositionally biased region" description="Polar residues" evidence="5">
    <location>
        <begin position="509"/>
        <end position="520"/>
    </location>
</feature>
<feature type="compositionally biased region" description="Polar residues" evidence="5">
    <location>
        <begin position="1475"/>
        <end position="1488"/>
    </location>
</feature>
<keyword evidence="9" id="KW-1185">Reference proteome</keyword>
<reference evidence="8" key="1">
    <citation type="submission" date="2021-04" db="EMBL/GenBank/DDBJ databases">
        <authorList>
            <consortium name="Molecular Ecology Group"/>
        </authorList>
    </citation>
    <scope>NUCLEOTIDE SEQUENCE</scope>
</reference>
<evidence type="ECO:0000313" key="9">
    <source>
        <dbReference type="Proteomes" id="UP000678393"/>
    </source>
</evidence>
<gene>
    <name evidence="8" type="ORF">CUNI_LOCUS22262</name>
</gene>
<feature type="region of interest" description="Disordered" evidence="5">
    <location>
        <begin position="605"/>
        <end position="667"/>
    </location>
</feature>
<feature type="compositionally biased region" description="Polar residues" evidence="5">
    <location>
        <begin position="752"/>
        <end position="768"/>
    </location>
</feature>
<feature type="compositionally biased region" description="Pro residues" evidence="5">
    <location>
        <begin position="1748"/>
        <end position="1759"/>
    </location>
</feature>
<dbReference type="PROSITE" id="PS00518">
    <property type="entry name" value="ZF_RING_1"/>
    <property type="match status" value="1"/>
</dbReference>
<dbReference type="GO" id="GO:0061630">
    <property type="term" value="F:ubiquitin protein ligase activity"/>
    <property type="evidence" value="ECO:0007669"/>
    <property type="project" value="TreeGrafter"/>
</dbReference>
<keyword evidence="1" id="KW-0479">Metal-binding</keyword>
<dbReference type="PROSITE" id="PS50089">
    <property type="entry name" value="ZF_RING_2"/>
    <property type="match status" value="1"/>
</dbReference>
<dbReference type="InterPro" id="IPR001841">
    <property type="entry name" value="Znf_RING"/>
</dbReference>
<evidence type="ECO:0000313" key="8">
    <source>
        <dbReference type="EMBL" id="CAG5136704.1"/>
    </source>
</evidence>
<evidence type="ECO:0000259" key="6">
    <source>
        <dbReference type="PROSITE" id="PS50089"/>
    </source>
</evidence>
<feature type="compositionally biased region" description="Low complexity" evidence="5">
    <location>
        <begin position="461"/>
        <end position="490"/>
    </location>
</feature>
<dbReference type="OrthoDB" id="342730at2759"/>
<dbReference type="SUPFAM" id="SSF57845">
    <property type="entry name" value="B-box zinc-binding domain"/>
    <property type="match status" value="1"/>
</dbReference>
<dbReference type="InterPro" id="IPR047153">
    <property type="entry name" value="TRIM45/56/19-like"/>
</dbReference>
<name>A0A8S4A618_9EUPU</name>
<dbReference type="SUPFAM" id="SSF57850">
    <property type="entry name" value="RING/U-box"/>
    <property type="match status" value="1"/>
</dbReference>
<sequence length="1884" mass="206456">MATGTRLMQEISDQFLNCKICFENFRDPKTLSCLHTFCCTCLQNQYDQEKTDLPTGGVKRLPDNFLVSNLTEVLAKRTVSKIPPCEICSTVRGKNIDACSKCLDCSKIICRTCVDLHLSTKVTQQHSLIDLEGEKDIQCKAHPDESVRFYCEPCDACICVVCTFQEHKDHEVCSFKSLVGRCKERLVDVSSRLNVIEKYETCVKDVKDRIRDLAINYISQVRAKEKELMKRIEEEYGGEIKEFVDHKQTLQENMDELQSACNLTDIMLKDKSVELLLIKKDIESKMTQLLQPILPDPPSDPKYDVRFVPGNVVLGRLSFGEDPQSLDNTSDKEDLMMMTSKLGYDRCMPQTNDPDVINDTTLTEKGGTKEMSTSMLSDMRGGITHTNSQTEAASLISRDTSTNLVETRERGVFAMANDMKARGTMTDRSDVRSLKCQTEIPNSDKSSSEVAGHSAEQSNRSETTSTISWITSSASATSPSPTSYSDASATGRGHREAAAIAALTKRTESTTAELHQSSSVGDCRPAPDLLPTSAALGAYVYSPSRRIRSIKIQTEISALDVEAVASSADTDFVKNIVQSQIFAEKLRQEKEKAASRFLYRDRPRRVRTTNTEAATVSNESVASEKAGTSSERRQSQTESVQKACTLTSTDTQTDLIEHDDSSTGTNNESLIVKTTSTQSIVMDDKETCTPITKFESKITWTDMLSTSERATSTVTTESFNRSTGTIPVKTGDAGVQIKPYAKTIATNTTLITSSEQDSQTSAETTEQGTMPDLDIQLQYERIEKELGKEREVLETSVDFITPPQSPAKPSVTTVDRATDPIKTPCFTKATETVRIKTVTSSTETPVKKYVEKDTATSEIKFIDQWTETPVPQLISTGVTPPIPATIDVGVATNVVLTDEQATSTDVKAYRDSHTETVVVLCDNETLTEVIKYIDAQTGVDISTDNQECETDKLDNTDESCMTDNCNSSETVKGESQSTQCETLTRNSRASRTRRRAQEVQTTLTSTICETCGHTNDENGQCTALETANSTSPEIRSVEELRSILAKEFKDSSTMPCFSDTQDVGTMAISCVTCLHDFQETAIQTTQPILYDKSSATSFETDLDFLERTLSRDYHDAATSTESLPYIGLLSEIDVDELIVVPGAAFELVSDTDSEYDRIMVDDETSTDFLQSVEVGTQTFVPLGDGAAVMDFSASSLTESTNSKSIGEVIKSMVQSHGFNPDNIPEESLSKHVVSIGINTIPKLTFEKETCTPIRHLFSKGTMTFYVSKMDKSTSTLNQARIMTGSGLTKTKSADKITMTSRAEKKDIGVETETAAMDGRITKCITKLRSVSEKLNSPPAKKVACDKLGSTNGACALENPEEERQRQLKTLLEQTNALLKCKDRSPNRKPQPITTLKGRMPATVDNNGTTSYHTLKPESRYDSKSLPRGFPSDRPGTVRMGSQPLSPSRLPLLRYNSAPGRIATVPTQTLLIKSGQITPAVSPSASPRMSPSKIPVSKKPSPPEFQARLSQQIQQQQQQQQQPQQSIDSLTKEPLSAIPPLRRPLPSITETRTPSSCSDSSTASYMSAESNASVGQATNRLSKDATAASIVLNKSAIESVPLDSSAKEPPGDINTGLAAAFGLIAVTPTAAPSRSSSTSLTLSVTSASMSDSVFKKSSSDISNNADSSDTLEDKPLTEDKAAPTPPKKSSMGFMQRLLSRKKKAPEAKKEPVSVIKSGPPTAAAVAALASAAPPMPAPPPESYAHTPLQLPPPHHYPPLPEHSSPALPRKPRPFVYVQQRIVPIQQDNVEEMTDKKMKPDDQKLEEGKEEHDSGKDKRKEKEKPPEKQKDKSKKDSQAEKEKKKKEEKEKVKIKEAKTKTKKADDKTNSPVSSKKLAGADRGDKK</sequence>
<proteinExistence type="predicted"/>
<feature type="compositionally biased region" description="Low complexity" evidence="5">
    <location>
        <begin position="1554"/>
        <end position="1563"/>
    </location>
</feature>
<feature type="compositionally biased region" description="Basic and acidic residues" evidence="5">
    <location>
        <begin position="1670"/>
        <end position="1680"/>
    </location>
</feature>
<feature type="region of interest" description="Disordered" evidence="5">
    <location>
        <begin position="417"/>
        <end position="526"/>
    </location>
</feature>
<feature type="compositionally biased region" description="Polar residues" evidence="5">
    <location>
        <begin position="435"/>
        <end position="460"/>
    </location>
</feature>
<dbReference type="CDD" id="cd19756">
    <property type="entry name" value="Bbox2"/>
    <property type="match status" value="1"/>
</dbReference>
<comment type="caution">
    <text evidence="8">The sequence shown here is derived from an EMBL/GenBank/DDBJ whole genome shotgun (WGS) entry which is preliminary data.</text>
</comment>